<proteinExistence type="inferred from homology"/>
<dbReference type="PANTHER" id="PTHR42973">
    <property type="entry name" value="BINDING OXIDOREDUCTASE, PUTATIVE (AFU_ORTHOLOGUE AFUA_1G17690)-RELATED"/>
    <property type="match status" value="1"/>
</dbReference>
<keyword evidence="9" id="KW-1185">Reference proteome</keyword>
<dbReference type="Pfam" id="PF01565">
    <property type="entry name" value="FAD_binding_4"/>
    <property type="match status" value="1"/>
</dbReference>
<dbReference type="InterPro" id="IPR016169">
    <property type="entry name" value="FAD-bd_PCMH_sub2"/>
</dbReference>
<evidence type="ECO:0000256" key="2">
    <source>
        <dbReference type="ARBA" id="ARBA00005466"/>
    </source>
</evidence>
<keyword evidence="4" id="KW-0274">FAD</keyword>
<feature type="signal peptide" evidence="6">
    <location>
        <begin position="1"/>
        <end position="31"/>
    </location>
</feature>
<keyword evidence="3" id="KW-0285">Flavoprotein</keyword>
<dbReference type="STRING" id="145388.A0A0D2MVN3"/>
<protein>
    <recommendedName>
        <fullName evidence="7">FAD-binding PCMH-type domain-containing protein</fullName>
    </recommendedName>
</protein>
<dbReference type="InterPro" id="IPR050416">
    <property type="entry name" value="FAD-linked_Oxidoreductase"/>
</dbReference>
<name>A0A0D2MVN3_9CHLO</name>
<dbReference type="InterPro" id="IPR016166">
    <property type="entry name" value="FAD-bd_PCMH"/>
</dbReference>
<dbReference type="OrthoDB" id="564417at2759"/>
<comment type="cofactor">
    <cofactor evidence="1">
        <name>FAD</name>
        <dbReference type="ChEBI" id="CHEBI:57692"/>
    </cofactor>
</comment>
<feature type="chain" id="PRO_5002265060" description="FAD-binding PCMH-type domain-containing protein" evidence="6">
    <location>
        <begin position="32"/>
        <end position="206"/>
    </location>
</feature>
<dbReference type="RefSeq" id="XP_013897410.1">
    <property type="nucleotide sequence ID" value="XM_014041956.1"/>
</dbReference>
<dbReference type="Gene3D" id="3.30.465.10">
    <property type="match status" value="1"/>
</dbReference>
<dbReference type="PANTHER" id="PTHR42973:SF39">
    <property type="entry name" value="FAD-BINDING PCMH-TYPE DOMAIN-CONTAINING PROTEIN"/>
    <property type="match status" value="1"/>
</dbReference>
<dbReference type="KEGG" id="mng:MNEG_9575"/>
<dbReference type="PROSITE" id="PS51387">
    <property type="entry name" value="FAD_PCMH"/>
    <property type="match status" value="1"/>
</dbReference>
<dbReference type="InterPro" id="IPR036318">
    <property type="entry name" value="FAD-bd_PCMH-like_sf"/>
</dbReference>
<evidence type="ECO:0000256" key="4">
    <source>
        <dbReference type="ARBA" id="ARBA00022827"/>
    </source>
</evidence>
<evidence type="ECO:0000256" key="5">
    <source>
        <dbReference type="ARBA" id="ARBA00023002"/>
    </source>
</evidence>
<dbReference type="GO" id="GO:0071949">
    <property type="term" value="F:FAD binding"/>
    <property type="evidence" value="ECO:0007669"/>
    <property type="project" value="InterPro"/>
</dbReference>
<keyword evidence="5" id="KW-0560">Oxidoreductase</keyword>
<sequence length="206" mass="21574">MPIRPTAPLRPPAAHPWVLLLLLLLAAAARASDQSHAALTAVEPAVYATLRECLQNSGVEFVTPADKGYLAARQSEAEIMAIVECAAQHGVRVHSRCGGHGNQGETVATGDVTVDLNKHMRGVKLSPDKKTVVVKAGARIGQLLADLFEQSNGTRGFPGGQRPDVGVAGYSLGGGFGGATRFAGLASDNIIAIRAVVYRNFTAQVR</sequence>
<accession>A0A0D2MVN3</accession>
<evidence type="ECO:0000256" key="1">
    <source>
        <dbReference type="ARBA" id="ARBA00001974"/>
    </source>
</evidence>
<dbReference type="EMBL" id="KK102201">
    <property type="protein sequence ID" value="KIY98390.1"/>
    <property type="molecule type" value="Genomic_DNA"/>
</dbReference>
<evidence type="ECO:0000256" key="3">
    <source>
        <dbReference type="ARBA" id="ARBA00022630"/>
    </source>
</evidence>
<dbReference type="SUPFAM" id="SSF56176">
    <property type="entry name" value="FAD-binding/transporter-associated domain-like"/>
    <property type="match status" value="1"/>
</dbReference>
<keyword evidence="6" id="KW-0732">Signal</keyword>
<evidence type="ECO:0000313" key="8">
    <source>
        <dbReference type="EMBL" id="KIY98390.1"/>
    </source>
</evidence>
<dbReference type="GO" id="GO:0016491">
    <property type="term" value="F:oxidoreductase activity"/>
    <property type="evidence" value="ECO:0007669"/>
    <property type="project" value="UniProtKB-KW"/>
</dbReference>
<dbReference type="GeneID" id="25742450"/>
<evidence type="ECO:0000313" key="9">
    <source>
        <dbReference type="Proteomes" id="UP000054498"/>
    </source>
</evidence>
<reference evidence="8 9" key="1">
    <citation type="journal article" date="2013" name="BMC Genomics">
        <title>Reconstruction of the lipid metabolism for the microalga Monoraphidium neglectum from its genome sequence reveals characteristics suitable for biofuel production.</title>
        <authorList>
            <person name="Bogen C."/>
            <person name="Al-Dilaimi A."/>
            <person name="Albersmeier A."/>
            <person name="Wichmann J."/>
            <person name="Grundmann M."/>
            <person name="Rupp O."/>
            <person name="Lauersen K.J."/>
            <person name="Blifernez-Klassen O."/>
            <person name="Kalinowski J."/>
            <person name="Goesmann A."/>
            <person name="Mussgnug J.H."/>
            <person name="Kruse O."/>
        </authorList>
    </citation>
    <scope>NUCLEOTIDE SEQUENCE [LARGE SCALE GENOMIC DNA]</scope>
    <source>
        <strain evidence="8 9">SAG 48.87</strain>
    </source>
</reference>
<dbReference type="Proteomes" id="UP000054498">
    <property type="component" value="Unassembled WGS sequence"/>
</dbReference>
<evidence type="ECO:0000256" key="6">
    <source>
        <dbReference type="SAM" id="SignalP"/>
    </source>
</evidence>
<feature type="domain" description="FAD-binding PCMH-type" evidence="7">
    <location>
        <begin position="62"/>
        <end position="206"/>
    </location>
</feature>
<evidence type="ECO:0000259" key="7">
    <source>
        <dbReference type="PROSITE" id="PS51387"/>
    </source>
</evidence>
<gene>
    <name evidence="8" type="ORF">MNEG_9575</name>
</gene>
<dbReference type="AlphaFoldDB" id="A0A0D2MVN3"/>
<comment type="similarity">
    <text evidence="2">Belongs to the oxygen-dependent FAD-linked oxidoreductase family.</text>
</comment>
<dbReference type="InterPro" id="IPR006094">
    <property type="entry name" value="Oxid_FAD_bind_N"/>
</dbReference>
<organism evidence="8 9">
    <name type="scientific">Monoraphidium neglectum</name>
    <dbReference type="NCBI Taxonomy" id="145388"/>
    <lineage>
        <taxon>Eukaryota</taxon>
        <taxon>Viridiplantae</taxon>
        <taxon>Chlorophyta</taxon>
        <taxon>core chlorophytes</taxon>
        <taxon>Chlorophyceae</taxon>
        <taxon>CS clade</taxon>
        <taxon>Sphaeropleales</taxon>
        <taxon>Selenastraceae</taxon>
        <taxon>Monoraphidium</taxon>
    </lineage>
</organism>